<dbReference type="EMBL" id="JADLQX010000030">
    <property type="protein sequence ID" value="MBF6301635.1"/>
    <property type="molecule type" value="Genomic_DNA"/>
</dbReference>
<keyword evidence="3" id="KW-1185">Reference proteome</keyword>
<comment type="caution">
    <text evidence="2">The sequence shown here is derived from an EMBL/GenBank/DDBJ whole genome shotgun (WGS) entry which is preliminary data.</text>
</comment>
<dbReference type="RefSeq" id="WP_195132856.1">
    <property type="nucleotide sequence ID" value="NZ_JADLQX010000030.1"/>
</dbReference>
<sequence>MTAYRIGPVPMTVLTILAFMYGAPLDVVAQMLGVQMSSAYRHVAKWRETRLVSALKLRPVPGPTWVFPTRSATEGLTGLSTQFWTPTPKMAAHVRTVLELRLALVGLDLERWISERELRAQVGPVRAGEPRPHIHDGRYYDEQGRLWAVEVELTAKNAAAARIAVAKAKQAAAKADCDKLIYYCRNGEIRTVIADAARAAAGVEGPSIRVATLAEAFGTTSTVPGSRPGLSLISGGASDRIHQAAPGGRDTGEAVS</sequence>
<evidence type="ECO:0000313" key="2">
    <source>
        <dbReference type="EMBL" id="MBF6301635.1"/>
    </source>
</evidence>
<accession>A0ABS0CYQ1</accession>
<name>A0ABS0CYQ1_9NOCA</name>
<evidence type="ECO:0000256" key="1">
    <source>
        <dbReference type="SAM" id="Phobius"/>
    </source>
</evidence>
<feature type="transmembrane region" description="Helical" evidence="1">
    <location>
        <begin position="12"/>
        <end position="32"/>
    </location>
</feature>
<evidence type="ECO:0000313" key="3">
    <source>
        <dbReference type="Proteomes" id="UP000702209"/>
    </source>
</evidence>
<organism evidence="2 3">
    <name type="scientific">Nocardia amamiensis</name>
    <dbReference type="NCBI Taxonomy" id="404578"/>
    <lineage>
        <taxon>Bacteria</taxon>
        <taxon>Bacillati</taxon>
        <taxon>Actinomycetota</taxon>
        <taxon>Actinomycetes</taxon>
        <taxon>Mycobacteriales</taxon>
        <taxon>Nocardiaceae</taxon>
        <taxon>Nocardia</taxon>
    </lineage>
</organism>
<keyword evidence="1" id="KW-0472">Membrane</keyword>
<dbReference type="Proteomes" id="UP000702209">
    <property type="component" value="Unassembled WGS sequence"/>
</dbReference>
<gene>
    <name evidence="2" type="ORF">IU459_29455</name>
</gene>
<keyword evidence="1" id="KW-1133">Transmembrane helix</keyword>
<keyword evidence="1" id="KW-0812">Transmembrane</keyword>
<reference evidence="2 3" key="1">
    <citation type="submission" date="2020-10" db="EMBL/GenBank/DDBJ databases">
        <title>Identification of Nocardia species via Next-generation sequencing and recognition of intraspecies genetic diversity.</title>
        <authorList>
            <person name="Li P."/>
            <person name="Li P."/>
            <person name="Lu B."/>
        </authorList>
    </citation>
    <scope>NUCLEOTIDE SEQUENCE [LARGE SCALE GENOMIC DNA]</scope>
    <source>
        <strain evidence="2 3">BJ06-0157</strain>
    </source>
</reference>
<proteinExistence type="predicted"/>
<protein>
    <submittedName>
        <fullName evidence="2">Uncharacterized protein</fullName>
    </submittedName>
</protein>